<accession>A0A0F9GH82</accession>
<name>A0A0F9GH82_9ZZZZ</name>
<gene>
    <name evidence="1" type="ORF">LCGC14_1826620</name>
</gene>
<dbReference type="AlphaFoldDB" id="A0A0F9GH82"/>
<proteinExistence type="predicted"/>
<sequence>MQEEISLLWFDSVVDHKGSNPLRAPNKCLWAGRIAGITLGLHPRNQSSILCRSTKVQRKRNVMRFEEALQLHRKGKDIKRTGMDYVIGPDCGEIELTWSDVVAEDWQEVEDSTGCWRIQGWRNIESRRSTK</sequence>
<dbReference type="EMBL" id="LAZR01017972">
    <property type="protein sequence ID" value="KKL98219.1"/>
    <property type="molecule type" value="Genomic_DNA"/>
</dbReference>
<protein>
    <submittedName>
        <fullName evidence="1">Uncharacterized protein</fullName>
    </submittedName>
</protein>
<comment type="caution">
    <text evidence="1">The sequence shown here is derived from an EMBL/GenBank/DDBJ whole genome shotgun (WGS) entry which is preliminary data.</text>
</comment>
<reference evidence="1" key="1">
    <citation type="journal article" date="2015" name="Nature">
        <title>Complex archaea that bridge the gap between prokaryotes and eukaryotes.</title>
        <authorList>
            <person name="Spang A."/>
            <person name="Saw J.H."/>
            <person name="Jorgensen S.L."/>
            <person name="Zaremba-Niedzwiedzka K."/>
            <person name="Martijn J."/>
            <person name="Lind A.E."/>
            <person name="van Eijk R."/>
            <person name="Schleper C."/>
            <person name="Guy L."/>
            <person name="Ettema T.J."/>
        </authorList>
    </citation>
    <scope>NUCLEOTIDE SEQUENCE</scope>
</reference>
<evidence type="ECO:0000313" key="1">
    <source>
        <dbReference type="EMBL" id="KKL98219.1"/>
    </source>
</evidence>
<organism evidence="1">
    <name type="scientific">marine sediment metagenome</name>
    <dbReference type="NCBI Taxonomy" id="412755"/>
    <lineage>
        <taxon>unclassified sequences</taxon>
        <taxon>metagenomes</taxon>
        <taxon>ecological metagenomes</taxon>
    </lineage>
</organism>